<name>A0ABU1T0C1_9HYPH</name>
<gene>
    <name evidence="1" type="ORF">J2W52_005786</name>
</gene>
<dbReference type="EMBL" id="JAVDUP010000014">
    <property type="protein sequence ID" value="MDR6904152.1"/>
    <property type="molecule type" value="Genomic_DNA"/>
</dbReference>
<reference evidence="1 2" key="1">
    <citation type="submission" date="2023-07" db="EMBL/GenBank/DDBJ databases">
        <title>Sorghum-associated microbial communities from plants grown in Nebraska, USA.</title>
        <authorList>
            <person name="Schachtman D."/>
        </authorList>
    </citation>
    <scope>NUCLEOTIDE SEQUENCE [LARGE SCALE GENOMIC DNA]</scope>
    <source>
        <strain evidence="1 2">3199</strain>
    </source>
</reference>
<protein>
    <submittedName>
        <fullName evidence="1">Uncharacterized protein</fullName>
    </submittedName>
</protein>
<evidence type="ECO:0000313" key="2">
    <source>
        <dbReference type="Proteomes" id="UP001250791"/>
    </source>
</evidence>
<comment type="caution">
    <text evidence="1">The sequence shown here is derived from an EMBL/GenBank/DDBJ whole genome shotgun (WGS) entry which is preliminary data.</text>
</comment>
<organism evidence="1 2">
    <name type="scientific">Rhizobium miluonense</name>
    <dbReference type="NCBI Taxonomy" id="411945"/>
    <lineage>
        <taxon>Bacteria</taxon>
        <taxon>Pseudomonadati</taxon>
        <taxon>Pseudomonadota</taxon>
        <taxon>Alphaproteobacteria</taxon>
        <taxon>Hyphomicrobiales</taxon>
        <taxon>Rhizobiaceae</taxon>
        <taxon>Rhizobium/Agrobacterium group</taxon>
        <taxon>Rhizobium</taxon>
    </lineage>
</organism>
<accession>A0ABU1T0C1</accession>
<dbReference type="Proteomes" id="UP001250791">
    <property type="component" value="Unassembled WGS sequence"/>
</dbReference>
<proteinExistence type="predicted"/>
<keyword evidence="2" id="KW-1185">Reference proteome</keyword>
<sequence>MNIALANHFISTELGRPLRVGEQFLLRCEVAKQLFQPGFLLLANPVASDEILDAPDLAQLALFNLLYLQ</sequence>
<dbReference type="RefSeq" id="WP_405048055.1">
    <property type="nucleotide sequence ID" value="NZ_JAVDUP010000014.1"/>
</dbReference>
<evidence type="ECO:0000313" key="1">
    <source>
        <dbReference type="EMBL" id="MDR6904152.1"/>
    </source>
</evidence>